<dbReference type="Gene3D" id="3.30.450.20">
    <property type="entry name" value="PAS domain"/>
    <property type="match status" value="2"/>
</dbReference>
<dbReference type="OrthoDB" id="9816309at2"/>
<dbReference type="InterPro" id="IPR035965">
    <property type="entry name" value="PAS-like_dom_sf"/>
</dbReference>
<dbReference type="Pfam" id="PF13426">
    <property type="entry name" value="PAS_9"/>
    <property type="match status" value="1"/>
</dbReference>
<dbReference type="InterPro" id="IPR004358">
    <property type="entry name" value="Sig_transdc_His_kin-like_C"/>
</dbReference>
<evidence type="ECO:0000256" key="4">
    <source>
        <dbReference type="ARBA" id="ARBA00022679"/>
    </source>
</evidence>
<comment type="catalytic activity">
    <reaction evidence="1">
        <text>ATP + protein L-histidine = ADP + protein N-phospho-L-histidine.</text>
        <dbReference type="EC" id="2.7.13.3"/>
    </reaction>
</comment>
<dbReference type="PRINTS" id="PR00344">
    <property type="entry name" value="BCTRLSENSOR"/>
</dbReference>
<evidence type="ECO:0000256" key="7">
    <source>
        <dbReference type="ARBA" id="ARBA00022840"/>
    </source>
</evidence>
<dbReference type="InterPro" id="IPR036890">
    <property type="entry name" value="HATPase_C_sf"/>
</dbReference>
<dbReference type="eggNOG" id="COG5002">
    <property type="taxonomic scope" value="Bacteria"/>
</dbReference>
<dbReference type="InterPro" id="IPR003661">
    <property type="entry name" value="HisK_dim/P_dom"/>
</dbReference>
<dbReference type="InterPro" id="IPR000700">
    <property type="entry name" value="PAS-assoc_C"/>
</dbReference>
<dbReference type="AlphaFoldDB" id="T0CJU0"/>
<dbReference type="GO" id="GO:0005524">
    <property type="term" value="F:ATP binding"/>
    <property type="evidence" value="ECO:0007669"/>
    <property type="project" value="UniProtKB-KW"/>
</dbReference>
<dbReference type="Gene3D" id="3.30.565.10">
    <property type="entry name" value="Histidine kinase-like ATPase, C-terminal domain"/>
    <property type="match status" value="1"/>
</dbReference>
<dbReference type="EMBL" id="CP080467">
    <property type="protein sequence ID" value="UNO47205.1"/>
    <property type="molecule type" value="Genomic_DNA"/>
</dbReference>
<dbReference type="SMART" id="SM00387">
    <property type="entry name" value="HATPase_c"/>
    <property type="match status" value="1"/>
</dbReference>
<dbReference type="PROSITE" id="PS50113">
    <property type="entry name" value="PAC"/>
    <property type="match status" value="2"/>
</dbReference>
<dbReference type="NCBIfam" id="TIGR00229">
    <property type="entry name" value="sensory_box"/>
    <property type="match status" value="2"/>
</dbReference>
<keyword evidence="4" id="KW-0808">Transferase</keyword>
<sequence length="494" mass="56082">MLRHHLELLTSMLQDMEGVEPIASALRELADINHALDEALIVAVTDVRGNITFANQQFCRISKYSYSELIGENHRIINSGYHSKAFFRDMWRTIAQGRIWRGEIKNRAKDGTFYWMDTTIVPCMNEDGKPYQYVAFRNEITQRKLIEERLDTLVTTMPDIVIFKDGEGRWLKANQAAIDFFKLSTVLYEGRTNEQLAAMPDTFERGLRCFVESDAEAWRQGKPIQLETDILMADDSVRTFELTKVPVYHKPGERSGLIVIAKDITEKKQTEAFLRRVDKIYAIGQMASGIAHEIRNPLAAMKWSLNVFTMDHPEYKDQFQAILGELSRVDGIVGELLMLAKPQETRFQSARLEEILGVVITLMSSQAKRNEIELKVEIEPDLPYVRCEPNQIKQVLINLIKNAIEAMPDGGTVTVEARRHRANEILIRVADEGVGIPDHVLSRLGEPFFTTKESGTGLGMMVCHKIIQDHAGRMDVHSVLNQGTEIVVTLPAVE</sequence>
<keyword evidence="10" id="KW-1185">Reference proteome</keyword>
<dbReference type="Proteomes" id="UP000829401">
    <property type="component" value="Chromosome"/>
</dbReference>
<dbReference type="CDD" id="cd00075">
    <property type="entry name" value="HATPase"/>
    <property type="match status" value="1"/>
</dbReference>
<keyword evidence="3" id="KW-0597">Phosphoprotein</keyword>
<dbReference type="SUPFAM" id="SSF55874">
    <property type="entry name" value="ATPase domain of HSP90 chaperone/DNA topoisomerase II/histidine kinase"/>
    <property type="match status" value="1"/>
</dbReference>
<evidence type="ECO:0000256" key="8">
    <source>
        <dbReference type="ARBA" id="ARBA00023012"/>
    </source>
</evidence>
<dbReference type="STRING" id="1356854.N007_18355"/>
<dbReference type="Pfam" id="PF02518">
    <property type="entry name" value="HATPase_c"/>
    <property type="match status" value="1"/>
</dbReference>
<accession>T0CJU0</accession>
<dbReference type="Pfam" id="PF08448">
    <property type="entry name" value="PAS_4"/>
    <property type="match status" value="1"/>
</dbReference>
<evidence type="ECO:0000313" key="9">
    <source>
        <dbReference type="EMBL" id="UNO47205.1"/>
    </source>
</evidence>
<keyword evidence="6" id="KW-0418">Kinase</keyword>
<evidence type="ECO:0000256" key="6">
    <source>
        <dbReference type="ARBA" id="ARBA00022777"/>
    </source>
</evidence>
<dbReference type="KEGG" id="aaco:K1I37_10645"/>
<dbReference type="EC" id="2.7.13.3" evidence="2"/>
<evidence type="ECO:0000256" key="2">
    <source>
        <dbReference type="ARBA" id="ARBA00012438"/>
    </source>
</evidence>
<dbReference type="InterPro" id="IPR001610">
    <property type="entry name" value="PAC"/>
</dbReference>
<dbReference type="InterPro" id="IPR000014">
    <property type="entry name" value="PAS"/>
</dbReference>
<dbReference type="SMART" id="SM00091">
    <property type="entry name" value="PAS"/>
    <property type="match status" value="2"/>
</dbReference>
<dbReference type="Gene3D" id="1.10.287.130">
    <property type="match status" value="1"/>
</dbReference>
<dbReference type="SMART" id="SM00388">
    <property type="entry name" value="HisKA"/>
    <property type="match status" value="1"/>
</dbReference>
<organism evidence="9 10">
    <name type="scientific">Alicyclobacillus acidoterrestris (strain ATCC 49025 / DSM 3922 / CIP 106132 / NCIMB 13137 / GD3B)</name>
    <dbReference type="NCBI Taxonomy" id="1356854"/>
    <lineage>
        <taxon>Bacteria</taxon>
        <taxon>Bacillati</taxon>
        <taxon>Bacillota</taxon>
        <taxon>Bacilli</taxon>
        <taxon>Bacillales</taxon>
        <taxon>Alicyclobacillaceae</taxon>
        <taxon>Alicyclobacillus</taxon>
    </lineage>
</organism>
<keyword evidence="7" id="KW-0067">ATP-binding</keyword>
<dbReference type="InterPro" id="IPR003594">
    <property type="entry name" value="HATPase_dom"/>
</dbReference>
<reference evidence="10" key="1">
    <citation type="journal article" date="2022" name="G3 (Bethesda)">
        <title>Unveiling the complete genome sequence of Alicyclobacillus acidoterrestris DSM 3922T, a taint-producing strain.</title>
        <authorList>
            <person name="Leonardo I.C."/>
            <person name="Barreto Crespo M.T."/>
            <person name="Gaspar F.B."/>
        </authorList>
    </citation>
    <scope>NUCLEOTIDE SEQUENCE [LARGE SCALE GENOMIC DNA]</scope>
    <source>
        <strain evidence="10">DSM 3922</strain>
    </source>
</reference>
<dbReference type="Pfam" id="PF00512">
    <property type="entry name" value="HisKA"/>
    <property type="match status" value="1"/>
</dbReference>
<dbReference type="SUPFAM" id="SSF47384">
    <property type="entry name" value="Homodimeric domain of signal transducing histidine kinase"/>
    <property type="match status" value="1"/>
</dbReference>
<dbReference type="SMART" id="SM00086">
    <property type="entry name" value="PAC"/>
    <property type="match status" value="2"/>
</dbReference>
<evidence type="ECO:0000256" key="1">
    <source>
        <dbReference type="ARBA" id="ARBA00000085"/>
    </source>
</evidence>
<dbReference type="CDD" id="cd00130">
    <property type="entry name" value="PAS"/>
    <property type="match status" value="2"/>
</dbReference>
<dbReference type="InterPro" id="IPR005467">
    <property type="entry name" value="His_kinase_dom"/>
</dbReference>
<dbReference type="PANTHER" id="PTHR43065:SF34">
    <property type="entry name" value="SPORULATION KINASE A"/>
    <property type="match status" value="1"/>
</dbReference>
<dbReference type="eggNOG" id="COG4585">
    <property type="taxonomic scope" value="Bacteria"/>
</dbReference>
<evidence type="ECO:0000313" key="10">
    <source>
        <dbReference type="Proteomes" id="UP000829401"/>
    </source>
</evidence>
<dbReference type="InterPro" id="IPR036097">
    <property type="entry name" value="HisK_dim/P_sf"/>
</dbReference>
<evidence type="ECO:0000256" key="3">
    <source>
        <dbReference type="ARBA" id="ARBA00022553"/>
    </source>
</evidence>
<proteinExistence type="predicted"/>
<dbReference type="PROSITE" id="PS50109">
    <property type="entry name" value="HIS_KIN"/>
    <property type="match status" value="1"/>
</dbReference>
<dbReference type="InterPro" id="IPR013656">
    <property type="entry name" value="PAS_4"/>
</dbReference>
<dbReference type="SUPFAM" id="SSF55785">
    <property type="entry name" value="PYP-like sensor domain (PAS domain)"/>
    <property type="match status" value="2"/>
</dbReference>
<accession>A0A9E6ZDT9</accession>
<keyword evidence="8" id="KW-0902">Two-component regulatory system</keyword>
<dbReference type="CDD" id="cd00082">
    <property type="entry name" value="HisKA"/>
    <property type="match status" value="1"/>
</dbReference>
<name>T0CJU0_ALIAG</name>
<gene>
    <name evidence="9" type="ORF">K1I37_10645</name>
</gene>
<keyword evidence="5" id="KW-0547">Nucleotide-binding</keyword>
<dbReference type="GO" id="GO:0000155">
    <property type="term" value="F:phosphorelay sensor kinase activity"/>
    <property type="evidence" value="ECO:0007669"/>
    <property type="project" value="InterPro"/>
</dbReference>
<dbReference type="PANTHER" id="PTHR43065">
    <property type="entry name" value="SENSOR HISTIDINE KINASE"/>
    <property type="match status" value="1"/>
</dbReference>
<protein>
    <recommendedName>
        <fullName evidence="2">histidine kinase</fullName>
        <ecNumber evidence="2">2.7.13.3</ecNumber>
    </recommendedName>
</protein>
<evidence type="ECO:0000256" key="5">
    <source>
        <dbReference type="ARBA" id="ARBA00022741"/>
    </source>
</evidence>
<dbReference type="RefSeq" id="WP_021294784.1">
    <property type="nucleotide sequence ID" value="NZ_AURB01000015.1"/>
</dbReference>